<feature type="compositionally biased region" description="Basic residues" evidence="1">
    <location>
        <begin position="140"/>
        <end position="151"/>
    </location>
</feature>
<feature type="region of interest" description="Disordered" evidence="1">
    <location>
        <begin position="114"/>
        <end position="151"/>
    </location>
</feature>
<organism evidence="2 3">
    <name type="scientific">Tropicimonas isoalkanivorans</name>
    <dbReference type="NCBI Taxonomy" id="441112"/>
    <lineage>
        <taxon>Bacteria</taxon>
        <taxon>Pseudomonadati</taxon>
        <taxon>Pseudomonadota</taxon>
        <taxon>Alphaproteobacteria</taxon>
        <taxon>Rhodobacterales</taxon>
        <taxon>Roseobacteraceae</taxon>
        <taxon>Tropicimonas</taxon>
    </lineage>
</organism>
<dbReference type="Proteomes" id="UP000198728">
    <property type="component" value="Unassembled WGS sequence"/>
</dbReference>
<dbReference type="AlphaFoldDB" id="A0A1I1J9X0"/>
<evidence type="ECO:0000313" key="2">
    <source>
        <dbReference type="EMBL" id="SFC45155.1"/>
    </source>
</evidence>
<dbReference type="OrthoDB" id="7585945at2"/>
<evidence type="ECO:0000313" key="3">
    <source>
        <dbReference type="Proteomes" id="UP000198728"/>
    </source>
</evidence>
<protein>
    <submittedName>
        <fullName evidence="2">Uncharacterized protein</fullName>
    </submittedName>
</protein>
<accession>A0A1I1J9X0</accession>
<dbReference type="RefSeq" id="WP_093360602.1">
    <property type="nucleotide sequence ID" value="NZ_FOLG01000005.1"/>
</dbReference>
<evidence type="ECO:0000256" key="1">
    <source>
        <dbReference type="SAM" id="MobiDB-lite"/>
    </source>
</evidence>
<sequence length="151" mass="16331">MIRLNLNREPQWIALLPGVRVLAAPATTAIMGTARRDPILEGVDETTDQDEAALRFAKAVAFQVISDWEGIESVDGAPAAVTREHIDALLDNYRIFEGWQLEYMARWLGLEQEKNGSAPLPNGTSAGAPNTAEPAPRAAKPARKTGTGRKA</sequence>
<dbReference type="EMBL" id="FOLG01000005">
    <property type="protein sequence ID" value="SFC45155.1"/>
    <property type="molecule type" value="Genomic_DNA"/>
</dbReference>
<reference evidence="2 3" key="1">
    <citation type="submission" date="2016-10" db="EMBL/GenBank/DDBJ databases">
        <authorList>
            <person name="de Groot N.N."/>
        </authorList>
    </citation>
    <scope>NUCLEOTIDE SEQUENCE [LARGE SCALE GENOMIC DNA]</scope>
    <source>
        <strain evidence="2 3">DSM 19548</strain>
    </source>
</reference>
<proteinExistence type="predicted"/>
<keyword evidence="3" id="KW-1185">Reference proteome</keyword>
<gene>
    <name evidence="2" type="ORF">SAMN04488094_10528</name>
</gene>
<dbReference type="STRING" id="441112.SAMN04488094_10528"/>
<name>A0A1I1J9X0_9RHOB</name>